<dbReference type="Gene3D" id="2.170.270.10">
    <property type="entry name" value="SET domain"/>
    <property type="match status" value="1"/>
</dbReference>
<feature type="signal peptide" evidence="2">
    <location>
        <begin position="1"/>
        <end position="40"/>
    </location>
</feature>
<accession>A0A7S4AL41</accession>
<evidence type="ECO:0000256" key="1">
    <source>
        <dbReference type="SAM" id="MobiDB-lite"/>
    </source>
</evidence>
<keyword evidence="2" id="KW-0732">Signal</keyword>
<feature type="compositionally biased region" description="Acidic residues" evidence="1">
    <location>
        <begin position="678"/>
        <end position="691"/>
    </location>
</feature>
<dbReference type="EMBL" id="HBIX01016880">
    <property type="protein sequence ID" value="CAE0719435.1"/>
    <property type="molecule type" value="Transcribed_RNA"/>
</dbReference>
<dbReference type="InterPro" id="IPR001214">
    <property type="entry name" value="SET_dom"/>
</dbReference>
<dbReference type="InterPro" id="IPR046341">
    <property type="entry name" value="SET_dom_sf"/>
</dbReference>
<feature type="domain" description="SET" evidence="3">
    <location>
        <begin position="305"/>
        <end position="496"/>
    </location>
</feature>
<feature type="compositionally biased region" description="Low complexity" evidence="1">
    <location>
        <begin position="147"/>
        <end position="164"/>
    </location>
</feature>
<dbReference type="AlphaFoldDB" id="A0A7S4AL41"/>
<name>A0A7S4AL41_9STRA</name>
<feature type="region of interest" description="Disordered" evidence="1">
    <location>
        <begin position="678"/>
        <end position="704"/>
    </location>
</feature>
<proteinExistence type="predicted"/>
<evidence type="ECO:0000313" key="4">
    <source>
        <dbReference type="EMBL" id="CAE0719435.1"/>
    </source>
</evidence>
<feature type="chain" id="PRO_5030583196" description="SET domain-containing protein" evidence="2">
    <location>
        <begin position="41"/>
        <end position="842"/>
    </location>
</feature>
<gene>
    <name evidence="4" type="ORF">PAUS00366_LOCUS12189</name>
</gene>
<feature type="compositionally biased region" description="Basic residues" evidence="1">
    <location>
        <begin position="832"/>
        <end position="842"/>
    </location>
</feature>
<feature type="compositionally biased region" description="Basic and acidic residues" evidence="1">
    <location>
        <begin position="808"/>
        <end position="831"/>
    </location>
</feature>
<feature type="compositionally biased region" description="Basic residues" evidence="1">
    <location>
        <begin position="780"/>
        <end position="791"/>
    </location>
</feature>
<reference evidence="4" key="1">
    <citation type="submission" date="2021-01" db="EMBL/GenBank/DDBJ databases">
        <authorList>
            <person name="Corre E."/>
            <person name="Pelletier E."/>
            <person name="Niang G."/>
            <person name="Scheremetjew M."/>
            <person name="Finn R."/>
            <person name="Kale V."/>
            <person name="Holt S."/>
            <person name="Cochrane G."/>
            <person name="Meng A."/>
            <person name="Brown T."/>
            <person name="Cohen L."/>
        </authorList>
    </citation>
    <scope>NUCLEOTIDE SEQUENCE</scope>
    <source>
        <strain evidence="4">10249 10 AB</strain>
    </source>
</reference>
<feature type="region of interest" description="Disordered" evidence="1">
    <location>
        <begin position="140"/>
        <end position="167"/>
    </location>
</feature>
<protein>
    <recommendedName>
        <fullName evidence="3">SET domain-containing protein</fullName>
    </recommendedName>
</protein>
<feature type="compositionally biased region" description="Basic and acidic residues" evidence="1">
    <location>
        <begin position="534"/>
        <end position="547"/>
    </location>
</feature>
<dbReference type="SUPFAM" id="SSF82199">
    <property type="entry name" value="SET domain"/>
    <property type="match status" value="1"/>
</dbReference>
<feature type="region of interest" description="Disordered" evidence="1">
    <location>
        <begin position="521"/>
        <end position="567"/>
    </location>
</feature>
<evidence type="ECO:0000256" key="2">
    <source>
        <dbReference type="SAM" id="SignalP"/>
    </source>
</evidence>
<sequence>MPTTAPTPTPMPMPTILRLATTTAALTLAALVVAAAPIQAAVPTVANEQPPPDDENCGLWLGPSSIKESEEHGWGHSIFTGKFIKKGTTVLGSGILDETKNAKVFGDLFIPLYDWEALDVAHYGRPSDARDDDFLLSVDKDNEKDNANSNANSNDKDQQGQQIQPDPPLYQELWNGDIYDSQVLESYESMRVFVPGLPVICPCAASGFNLEQVQTMFYRDWRNVKGQSHDGAPPSPQAGSFSYLSNAMFVAIRDILPGEELVVECVDNSDGFSPEEEEPSKFTPSSAGGYSICLDDKLEERLADHTINVATLADGYKDYGGQRGLFAKKDMPKGTVLTSTPMIPVHREEMTMDREMYRNLYEAAAELHGNYKKDGNNNVDGAFPHKKEQLLINYMYGHPESSLLWLPTAPLLHAANHANDDNKKLEPNARLQWHSDKYTEAQAAGKPLTRRQEFHHKELLEMDSLDVVRKHGMGLLVDLVATKPISENDEILIDYGKAWDDAMKQHKIDWASAVESIKKEHADEKANRKAFKKKERESDELVRRVSKDGNNNDNQQQQPHLHHRHRHRHIENSMTAIPLSSYVTASDFNDLHSHEPVRTVSEQIRNPYPSNLETACYFEGDWLDEDFNQDEEADLVTYESWYNQEDQHDHGCLLPCIITERRAYEDGEVKRLSQIHVDDDDDQFGNGEEPEWNQKDGPHGGSAYPTRYTAKLLDSHEDNTSINHDCHIYTRFEYFYLDMPREGITFVNKPHSTDSWIDHAFRHPIGLPEDMVPQVWKDKTRTRRMRGRKKQEKVMTEEEKEEEEDYQDSLKRWNDAESRREKLEETEEKRSLGSRHSPRGDL</sequence>
<feature type="compositionally biased region" description="Acidic residues" evidence="1">
    <location>
        <begin position="798"/>
        <end position="807"/>
    </location>
</feature>
<feature type="region of interest" description="Disordered" evidence="1">
    <location>
        <begin position="778"/>
        <end position="842"/>
    </location>
</feature>
<evidence type="ECO:0000259" key="3">
    <source>
        <dbReference type="PROSITE" id="PS50280"/>
    </source>
</evidence>
<organism evidence="4">
    <name type="scientific">Pseudo-nitzschia australis</name>
    <dbReference type="NCBI Taxonomy" id="44445"/>
    <lineage>
        <taxon>Eukaryota</taxon>
        <taxon>Sar</taxon>
        <taxon>Stramenopiles</taxon>
        <taxon>Ochrophyta</taxon>
        <taxon>Bacillariophyta</taxon>
        <taxon>Bacillariophyceae</taxon>
        <taxon>Bacillariophycidae</taxon>
        <taxon>Bacillariales</taxon>
        <taxon>Bacillariaceae</taxon>
        <taxon>Pseudo-nitzschia</taxon>
    </lineage>
</organism>
<dbReference type="PROSITE" id="PS50280">
    <property type="entry name" value="SET"/>
    <property type="match status" value="1"/>
</dbReference>